<comment type="caution">
    <text evidence="6">The sequence shown here is derived from an EMBL/GenBank/DDBJ whole genome shotgun (WGS) entry which is preliminary data.</text>
</comment>
<dbReference type="NCBIfam" id="TIGR03026">
    <property type="entry name" value="NDP-sugDHase"/>
    <property type="match status" value="1"/>
</dbReference>
<evidence type="ECO:0000259" key="5">
    <source>
        <dbReference type="SMART" id="SM00984"/>
    </source>
</evidence>
<keyword evidence="3" id="KW-0520">NAD</keyword>
<accession>A0A3A4RET4</accession>
<dbReference type="EMBL" id="QZJZ01000014">
    <property type="protein sequence ID" value="RJP61330.1"/>
    <property type="molecule type" value="Genomic_DNA"/>
</dbReference>
<evidence type="ECO:0000313" key="6">
    <source>
        <dbReference type="EMBL" id="RJP61330.1"/>
    </source>
</evidence>
<dbReference type="Pfam" id="PF00984">
    <property type="entry name" value="UDPG_MGDP_dh"/>
    <property type="match status" value="1"/>
</dbReference>
<dbReference type="InterPro" id="IPR036220">
    <property type="entry name" value="UDP-Glc/GDP-Man_DH_C_sf"/>
</dbReference>
<proteinExistence type="inferred from homology"/>
<feature type="domain" description="UDP-glucose/GDP-mannose dehydrogenase C-terminal" evidence="5">
    <location>
        <begin position="314"/>
        <end position="417"/>
    </location>
</feature>
<evidence type="ECO:0000256" key="1">
    <source>
        <dbReference type="ARBA" id="ARBA00006601"/>
    </source>
</evidence>
<dbReference type="SUPFAM" id="SSF48179">
    <property type="entry name" value="6-phosphogluconate dehydrogenase C-terminal domain-like"/>
    <property type="match status" value="1"/>
</dbReference>
<dbReference type="GO" id="GO:0016616">
    <property type="term" value="F:oxidoreductase activity, acting on the CH-OH group of donors, NAD or NADP as acceptor"/>
    <property type="evidence" value="ECO:0007669"/>
    <property type="project" value="InterPro"/>
</dbReference>
<dbReference type="GO" id="GO:0000271">
    <property type="term" value="P:polysaccharide biosynthetic process"/>
    <property type="evidence" value="ECO:0007669"/>
    <property type="project" value="InterPro"/>
</dbReference>
<gene>
    <name evidence="6" type="ORF">C4541_02180</name>
</gene>
<dbReference type="SUPFAM" id="SSF51735">
    <property type="entry name" value="NAD(P)-binding Rossmann-fold domains"/>
    <property type="match status" value="1"/>
</dbReference>
<dbReference type="SMART" id="SM00984">
    <property type="entry name" value="UDPG_MGDP_dh_C"/>
    <property type="match status" value="1"/>
</dbReference>
<evidence type="ECO:0000256" key="3">
    <source>
        <dbReference type="ARBA" id="ARBA00023027"/>
    </source>
</evidence>
<dbReference type="SUPFAM" id="SSF52413">
    <property type="entry name" value="UDP-glucose/GDP-mannose dehydrogenase C-terminal domain"/>
    <property type="match status" value="1"/>
</dbReference>
<reference evidence="6 7" key="1">
    <citation type="journal article" date="2017" name="ISME J.">
        <title>Energy and carbon metabolisms in a deep terrestrial subsurface fluid microbial community.</title>
        <authorList>
            <person name="Momper L."/>
            <person name="Jungbluth S.P."/>
            <person name="Lee M.D."/>
            <person name="Amend J.P."/>
        </authorList>
    </citation>
    <scope>NUCLEOTIDE SEQUENCE [LARGE SCALE GENOMIC DNA]</scope>
    <source>
        <strain evidence="6">SURF_26</strain>
    </source>
</reference>
<dbReference type="InterPro" id="IPR001732">
    <property type="entry name" value="UDP-Glc/GDP-Man_DH_N"/>
</dbReference>
<dbReference type="InterPro" id="IPR014027">
    <property type="entry name" value="UDP-Glc/GDP-Man_DH_C"/>
</dbReference>
<evidence type="ECO:0000313" key="7">
    <source>
        <dbReference type="Proteomes" id="UP000266426"/>
    </source>
</evidence>
<dbReference type="InterPro" id="IPR008927">
    <property type="entry name" value="6-PGluconate_DH-like_C_sf"/>
</dbReference>
<organism evidence="6 7">
    <name type="scientific">Candidatus Auribacter fodinae</name>
    <dbReference type="NCBI Taxonomy" id="2093366"/>
    <lineage>
        <taxon>Bacteria</taxon>
        <taxon>Pseudomonadati</taxon>
        <taxon>Candidatus Auribacterota</taxon>
        <taxon>Candidatus Auribacteria</taxon>
        <taxon>Candidatus Auribacterales</taxon>
        <taxon>Candidatus Auribacteraceae</taxon>
        <taxon>Candidatus Auribacter</taxon>
    </lineage>
</organism>
<protein>
    <submittedName>
        <fullName evidence="6">Nucleotide sugar dehydrogenase</fullName>
    </submittedName>
</protein>
<dbReference type="PANTHER" id="PTHR43491">
    <property type="entry name" value="UDP-N-ACETYL-D-MANNOSAMINE DEHYDROGENASE"/>
    <property type="match status" value="1"/>
</dbReference>
<dbReference type="Pfam" id="PF03720">
    <property type="entry name" value="UDPG_MGDP_dh_C"/>
    <property type="match status" value="1"/>
</dbReference>
<dbReference type="InterPro" id="IPR017476">
    <property type="entry name" value="UDP-Glc/GDP-Man"/>
</dbReference>
<dbReference type="PIRSF" id="PIRSF000124">
    <property type="entry name" value="UDPglc_GDPman_dh"/>
    <property type="match status" value="1"/>
</dbReference>
<dbReference type="Pfam" id="PF03721">
    <property type="entry name" value="UDPG_MGDP_dh_N"/>
    <property type="match status" value="1"/>
</dbReference>
<evidence type="ECO:0000256" key="4">
    <source>
        <dbReference type="PIRNR" id="PIRNR000124"/>
    </source>
</evidence>
<dbReference type="InterPro" id="IPR036291">
    <property type="entry name" value="NAD(P)-bd_dom_sf"/>
</dbReference>
<evidence type="ECO:0000256" key="2">
    <source>
        <dbReference type="ARBA" id="ARBA00023002"/>
    </source>
</evidence>
<comment type="similarity">
    <text evidence="1 4">Belongs to the UDP-glucose/GDP-mannose dehydrogenase family.</text>
</comment>
<dbReference type="PANTHER" id="PTHR43491:SF2">
    <property type="entry name" value="UDP-N-ACETYL-D-MANNOSAMINE DEHYDROGENASE"/>
    <property type="match status" value="1"/>
</dbReference>
<dbReference type="Proteomes" id="UP000266426">
    <property type="component" value="Unassembled WGS sequence"/>
</dbReference>
<dbReference type="PIRSF" id="PIRSF500136">
    <property type="entry name" value="UDP_ManNAc_DH"/>
    <property type="match status" value="1"/>
</dbReference>
<dbReference type="Gene3D" id="3.40.50.720">
    <property type="entry name" value="NAD(P)-binding Rossmann-like Domain"/>
    <property type="match status" value="2"/>
</dbReference>
<dbReference type="InterPro" id="IPR028359">
    <property type="entry name" value="UDP_ManNAc/GlcNAc_DH"/>
</dbReference>
<dbReference type="GO" id="GO:0016628">
    <property type="term" value="F:oxidoreductase activity, acting on the CH-CH group of donors, NAD or NADP as acceptor"/>
    <property type="evidence" value="ECO:0007669"/>
    <property type="project" value="InterPro"/>
</dbReference>
<dbReference type="InterPro" id="IPR014026">
    <property type="entry name" value="UDP-Glc/GDP-Man_DH_dimer"/>
</dbReference>
<keyword evidence="2" id="KW-0560">Oxidoreductase</keyword>
<dbReference type="GO" id="GO:0051287">
    <property type="term" value="F:NAD binding"/>
    <property type="evidence" value="ECO:0007669"/>
    <property type="project" value="InterPro"/>
</dbReference>
<dbReference type="AlphaFoldDB" id="A0A3A4RET4"/>
<sequence length="430" mass="46918">MSTRNICVVGLGYVGLPLAVAFGNKQHIVGFDINSKRISALKAGADETHEVSDAELAASDIEFTDNPELIAHCDFIVVAVPTPVDHSKTPDLTAVRSATAIVGRNLSKGAIVVYESTVYPGVTEDICIPILEQESGLKHGVDFKVGYSPERINPGDKEHTIDKIVKVVSGADGESLEVIAAVYGEIILAGIHRAPNIKTAEAAKVIENIQRDLNIALMNELAIIFEKVGIETRKVIEAACTKWNFNRYFPGLVGGHCIGVDPYYLTHLALHLGIHPKVILAGRDTNDGMSKYVAEKVLKELIKAGKAPKEAHVLVMGLTFKENVPDMRNSRAFDVIRILREYTINVTGCDPLLHYGTVEGEAVRVKNVPFDSILDGTVDCVLVINAHNVFKSITLDDLKRKMKTPPILVDLKSMFSKESALREGFSYNNL</sequence>
<name>A0A3A4RET4_9BACT</name>